<comment type="function">
    <text evidence="6">Catalyzes the condensation of carbamoyl phosphate and aspartate to form carbamoyl aspartate and inorganic phosphate, the committed step in the de novo pyrimidine nucleotide biosynthesis pathway.</text>
</comment>
<dbReference type="GO" id="GO:0006207">
    <property type="term" value="P:'de novo' pyrimidine nucleobase biosynthetic process"/>
    <property type="evidence" value="ECO:0007669"/>
    <property type="project" value="InterPro"/>
</dbReference>
<evidence type="ECO:0000256" key="7">
    <source>
        <dbReference type="ARBA" id="ARBA00048859"/>
    </source>
</evidence>
<evidence type="ECO:0000259" key="9">
    <source>
        <dbReference type="Pfam" id="PF02729"/>
    </source>
</evidence>
<keyword evidence="4 10" id="KW-0808">Transferase</keyword>
<dbReference type="SUPFAM" id="SSF53671">
    <property type="entry name" value="Aspartate/ornithine carbamoyltransferase"/>
    <property type="match status" value="1"/>
</dbReference>
<evidence type="ECO:0000259" key="8">
    <source>
        <dbReference type="Pfam" id="PF00185"/>
    </source>
</evidence>
<dbReference type="NCBIfam" id="NF002032">
    <property type="entry name" value="PRK00856.1"/>
    <property type="match status" value="1"/>
</dbReference>
<comment type="catalytic activity">
    <reaction evidence="7">
        <text>carbamoyl phosphate + L-aspartate = N-carbamoyl-L-aspartate + phosphate + H(+)</text>
        <dbReference type="Rhea" id="RHEA:20013"/>
        <dbReference type="ChEBI" id="CHEBI:15378"/>
        <dbReference type="ChEBI" id="CHEBI:29991"/>
        <dbReference type="ChEBI" id="CHEBI:32814"/>
        <dbReference type="ChEBI" id="CHEBI:43474"/>
        <dbReference type="ChEBI" id="CHEBI:58228"/>
        <dbReference type="EC" id="2.1.3.2"/>
    </reaction>
</comment>
<dbReference type="InterPro" id="IPR006130">
    <property type="entry name" value="Asp/Orn_carbamoylTrfase"/>
</dbReference>
<evidence type="ECO:0000313" key="10">
    <source>
        <dbReference type="EMBL" id="MPM82692.1"/>
    </source>
</evidence>
<dbReference type="PRINTS" id="PR00100">
    <property type="entry name" value="AOTCASE"/>
</dbReference>
<dbReference type="EMBL" id="VSSQ01031697">
    <property type="protein sequence ID" value="MPM82692.1"/>
    <property type="molecule type" value="Genomic_DNA"/>
</dbReference>
<dbReference type="PANTHER" id="PTHR45753:SF6">
    <property type="entry name" value="ASPARTATE CARBAMOYLTRANSFERASE"/>
    <property type="match status" value="1"/>
</dbReference>
<dbReference type="PRINTS" id="PR00101">
    <property type="entry name" value="ATCASE"/>
</dbReference>
<feature type="domain" description="Aspartate/ornithine carbamoyltransferase Asp/Orn-binding" evidence="8">
    <location>
        <begin position="160"/>
        <end position="260"/>
    </location>
</feature>
<dbReference type="Gene3D" id="3.40.50.1370">
    <property type="entry name" value="Aspartate/ornithine carbamoyltransferase"/>
    <property type="match status" value="2"/>
</dbReference>
<evidence type="ECO:0000256" key="4">
    <source>
        <dbReference type="ARBA" id="ARBA00022679"/>
    </source>
</evidence>
<evidence type="ECO:0000256" key="5">
    <source>
        <dbReference type="ARBA" id="ARBA00022975"/>
    </source>
</evidence>
<dbReference type="PROSITE" id="PS00097">
    <property type="entry name" value="CARBAMOYLTRANSFERASE"/>
    <property type="match status" value="1"/>
</dbReference>
<dbReference type="GO" id="GO:0006520">
    <property type="term" value="P:amino acid metabolic process"/>
    <property type="evidence" value="ECO:0007669"/>
    <property type="project" value="InterPro"/>
</dbReference>
<dbReference type="UniPathway" id="UPA00070">
    <property type="reaction ID" value="UER00116"/>
</dbReference>
<sequence>MAKANVSLSGKDILDLASMSVEEYELVMQTATEMKKIMKRDIKKVPSLRGKSIINLFYEASTRTRTSFELAGKYLGADVVNITTSGSSVTKGECLRDTILTVQSMACDAIVMRHPVEGAAAYAAKISDAVVINAGDGAHAHPTQGLLDMFTIREQGKNFQGLKMAIVGDILYSRVARSNIAAWTKLGADVHVAGPKTLIPYGIEQLGVTVHNRVEEAIEGADVVDILRIQLERQKSGLFPTPREYARIFGINEQKLKLANRM</sequence>
<evidence type="ECO:0000256" key="6">
    <source>
        <dbReference type="ARBA" id="ARBA00043884"/>
    </source>
</evidence>
<proteinExistence type="inferred from homology"/>
<comment type="pathway">
    <text evidence="1">Pyrimidine metabolism; UMP biosynthesis via de novo pathway; (S)-dihydroorotate from bicarbonate: step 2/3.</text>
</comment>
<dbReference type="Pfam" id="PF02729">
    <property type="entry name" value="OTCace_N"/>
    <property type="match status" value="1"/>
</dbReference>
<name>A0A645D1U1_9ZZZZ</name>
<dbReference type="GO" id="GO:0016597">
    <property type="term" value="F:amino acid binding"/>
    <property type="evidence" value="ECO:0007669"/>
    <property type="project" value="InterPro"/>
</dbReference>
<dbReference type="Pfam" id="PF00185">
    <property type="entry name" value="OTCace"/>
    <property type="match status" value="1"/>
</dbReference>
<dbReference type="InterPro" id="IPR006131">
    <property type="entry name" value="Asp_carbamoyltransf_Asp/Orn-bd"/>
</dbReference>
<keyword evidence="5" id="KW-0665">Pyrimidine biosynthesis</keyword>
<comment type="caution">
    <text evidence="10">The sequence shown here is derived from an EMBL/GenBank/DDBJ whole genome shotgun (WGS) entry which is preliminary data.</text>
</comment>
<dbReference type="InterPro" id="IPR006132">
    <property type="entry name" value="Asp/Orn_carbamoyltranf_P-bd"/>
</dbReference>
<comment type="similarity">
    <text evidence="2">Belongs to the aspartate/ornithine carbamoyltransferase superfamily. ATCase family.</text>
</comment>
<reference evidence="10" key="1">
    <citation type="submission" date="2019-08" db="EMBL/GenBank/DDBJ databases">
        <authorList>
            <person name="Kucharzyk K."/>
            <person name="Murdoch R.W."/>
            <person name="Higgins S."/>
            <person name="Loffler F."/>
        </authorList>
    </citation>
    <scope>NUCLEOTIDE SEQUENCE</scope>
</reference>
<accession>A0A645D1U1</accession>
<gene>
    <name evidence="10" type="primary">pyrB_34</name>
    <name evidence="10" type="ORF">SDC9_129754</name>
</gene>
<dbReference type="InterPro" id="IPR002082">
    <property type="entry name" value="Asp_carbamoyltransf"/>
</dbReference>
<evidence type="ECO:0000256" key="2">
    <source>
        <dbReference type="ARBA" id="ARBA00008896"/>
    </source>
</evidence>
<dbReference type="GO" id="GO:0005829">
    <property type="term" value="C:cytosol"/>
    <property type="evidence" value="ECO:0007669"/>
    <property type="project" value="TreeGrafter"/>
</dbReference>
<evidence type="ECO:0000256" key="1">
    <source>
        <dbReference type="ARBA" id="ARBA00004852"/>
    </source>
</evidence>
<dbReference type="GO" id="GO:0044205">
    <property type="term" value="P:'de novo' UMP biosynthetic process"/>
    <property type="evidence" value="ECO:0007669"/>
    <property type="project" value="UniProtKB-UniPathway"/>
</dbReference>
<dbReference type="EC" id="2.1.3.2" evidence="3"/>
<dbReference type="AlphaFoldDB" id="A0A645D1U1"/>
<dbReference type="PANTHER" id="PTHR45753">
    <property type="entry name" value="ORNITHINE CARBAMOYLTRANSFERASE, MITOCHONDRIAL"/>
    <property type="match status" value="1"/>
</dbReference>
<evidence type="ECO:0000256" key="3">
    <source>
        <dbReference type="ARBA" id="ARBA00013008"/>
    </source>
</evidence>
<protein>
    <recommendedName>
        <fullName evidence="3">aspartate carbamoyltransferase</fullName>
        <ecNumber evidence="3">2.1.3.2</ecNumber>
    </recommendedName>
</protein>
<feature type="domain" description="Aspartate/ornithine carbamoyltransferase carbamoyl-P binding" evidence="9">
    <location>
        <begin position="11"/>
        <end position="154"/>
    </location>
</feature>
<dbReference type="InterPro" id="IPR036901">
    <property type="entry name" value="Asp/Orn_carbamoylTrfase_sf"/>
</dbReference>
<dbReference type="NCBIfam" id="TIGR00670">
    <property type="entry name" value="asp_carb_tr"/>
    <property type="match status" value="1"/>
</dbReference>
<dbReference type="GO" id="GO:0004070">
    <property type="term" value="F:aspartate carbamoyltransferase activity"/>
    <property type="evidence" value="ECO:0007669"/>
    <property type="project" value="UniProtKB-EC"/>
</dbReference>
<organism evidence="10">
    <name type="scientific">bioreactor metagenome</name>
    <dbReference type="NCBI Taxonomy" id="1076179"/>
    <lineage>
        <taxon>unclassified sequences</taxon>
        <taxon>metagenomes</taxon>
        <taxon>ecological metagenomes</taxon>
    </lineage>
</organism>